<name>A0A0F5K6M2_9BURK</name>
<dbReference type="RefSeq" id="WP_157685638.1">
    <property type="nucleotide sequence ID" value="NZ_CADFGU010000001.1"/>
</dbReference>
<gene>
    <name evidence="2" type="ORF">WM40_00505</name>
</gene>
<dbReference type="PATRIC" id="fig|28092.6.peg.111"/>
<dbReference type="Proteomes" id="UP000033618">
    <property type="component" value="Unassembled WGS sequence"/>
</dbReference>
<evidence type="ECO:0000256" key="1">
    <source>
        <dbReference type="SAM" id="MobiDB-lite"/>
    </source>
</evidence>
<proteinExistence type="predicted"/>
<evidence type="ECO:0000313" key="3">
    <source>
        <dbReference type="Proteomes" id="UP000033618"/>
    </source>
</evidence>
<dbReference type="AlphaFoldDB" id="A0A0F5K6M2"/>
<accession>A0A0F5K6M2</accession>
<reference evidence="2 3" key="1">
    <citation type="submission" date="2015-03" db="EMBL/GenBank/DDBJ databases">
        <title>Draft Genome Sequence of Burkholderia andropogonis type strain ICMP2807, isolated from Sorghum bicolor.</title>
        <authorList>
            <person name="Lopes-Santos L."/>
            <person name="Castro D.B."/>
            <person name="Ottoboni L.M."/>
            <person name="Park D."/>
            <person name="Weirc B.S."/>
            <person name="Destefano S.A."/>
        </authorList>
    </citation>
    <scope>NUCLEOTIDE SEQUENCE [LARGE SCALE GENOMIC DNA]</scope>
    <source>
        <strain evidence="2 3">ICMP2807</strain>
    </source>
</reference>
<feature type="region of interest" description="Disordered" evidence="1">
    <location>
        <begin position="71"/>
        <end position="101"/>
    </location>
</feature>
<keyword evidence="3" id="KW-1185">Reference proteome</keyword>
<dbReference type="STRING" id="28092.WM40_00505"/>
<sequence>MTRIVPNPPRFFAHMSRNRLSIGHTSPNAERVVGSDDVEWQSDLKMKAALHALLRTLTHWEQDKWAGAGSVIAQAGRPARSPQRRAERRTDTSACSETCTQGEAMAWTSGIGEARRGA</sequence>
<organism evidence="2 3">
    <name type="scientific">Robbsia andropogonis</name>
    <dbReference type="NCBI Taxonomy" id="28092"/>
    <lineage>
        <taxon>Bacteria</taxon>
        <taxon>Pseudomonadati</taxon>
        <taxon>Pseudomonadota</taxon>
        <taxon>Betaproteobacteria</taxon>
        <taxon>Burkholderiales</taxon>
        <taxon>Burkholderiaceae</taxon>
        <taxon>Robbsia</taxon>
    </lineage>
</organism>
<comment type="caution">
    <text evidence="2">The sequence shown here is derived from an EMBL/GenBank/DDBJ whole genome shotgun (WGS) entry which is preliminary data.</text>
</comment>
<feature type="compositionally biased region" description="Polar residues" evidence="1">
    <location>
        <begin position="92"/>
        <end position="101"/>
    </location>
</feature>
<evidence type="ECO:0000313" key="2">
    <source>
        <dbReference type="EMBL" id="KKB65177.1"/>
    </source>
</evidence>
<protein>
    <submittedName>
        <fullName evidence="2">Uncharacterized protein</fullName>
    </submittedName>
</protein>
<dbReference type="EMBL" id="LAQU01000001">
    <property type="protein sequence ID" value="KKB65177.1"/>
    <property type="molecule type" value="Genomic_DNA"/>
</dbReference>